<keyword evidence="3" id="KW-0175">Coiled coil</keyword>
<evidence type="ECO:0000256" key="4">
    <source>
        <dbReference type="SAM" id="MobiDB-lite"/>
    </source>
</evidence>
<protein>
    <recommendedName>
        <fullName evidence="7">RND transporter</fullName>
    </recommendedName>
</protein>
<gene>
    <name evidence="5" type="ORF">DAMNIGENAA_17520</name>
</gene>
<evidence type="ECO:0000313" key="6">
    <source>
        <dbReference type="Proteomes" id="UP001144372"/>
    </source>
</evidence>
<dbReference type="GO" id="GO:0015562">
    <property type="term" value="F:efflux transmembrane transporter activity"/>
    <property type="evidence" value="ECO:0007669"/>
    <property type="project" value="InterPro"/>
</dbReference>
<comment type="caution">
    <text evidence="5">The sequence shown here is derived from an EMBL/GenBank/DDBJ whole genome shotgun (WGS) entry which is preliminary data.</text>
</comment>
<dbReference type="PANTHER" id="PTHR30203">
    <property type="entry name" value="OUTER MEMBRANE CATION EFFLUX PROTEIN"/>
    <property type="match status" value="1"/>
</dbReference>
<feature type="compositionally biased region" description="Basic and acidic residues" evidence="4">
    <location>
        <begin position="8"/>
        <end position="17"/>
    </location>
</feature>
<proteinExistence type="inferred from homology"/>
<evidence type="ECO:0008006" key="7">
    <source>
        <dbReference type="Google" id="ProtNLM"/>
    </source>
</evidence>
<reference evidence="5" key="1">
    <citation type="submission" date="2022-12" db="EMBL/GenBank/DDBJ databases">
        <title>Reference genome sequencing for broad-spectrum identification of bacterial and archaeal isolates by mass spectrometry.</title>
        <authorList>
            <person name="Sekiguchi Y."/>
            <person name="Tourlousse D.M."/>
        </authorList>
    </citation>
    <scope>NUCLEOTIDE SEQUENCE</scope>
    <source>
        <strain evidence="5">ASRB1</strain>
    </source>
</reference>
<dbReference type="AlphaFoldDB" id="A0A9W6CXA7"/>
<keyword evidence="2" id="KW-0449">Lipoprotein</keyword>
<dbReference type="PANTHER" id="PTHR30203:SF25">
    <property type="entry name" value="OUTER MEMBRANE PROTEIN-RELATED"/>
    <property type="match status" value="1"/>
</dbReference>
<dbReference type="InterPro" id="IPR003423">
    <property type="entry name" value="OMP_efflux"/>
</dbReference>
<dbReference type="Gene3D" id="2.20.200.10">
    <property type="entry name" value="Outer membrane efflux proteins (OEP)"/>
    <property type="match status" value="1"/>
</dbReference>
<keyword evidence="2" id="KW-0564">Palmitate</keyword>
<organism evidence="5 6">
    <name type="scientific">Desulforhabdus amnigena</name>
    <dbReference type="NCBI Taxonomy" id="40218"/>
    <lineage>
        <taxon>Bacteria</taxon>
        <taxon>Pseudomonadati</taxon>
        <taxon>Thermodesulfobacteriota</taxon>
        <taxon>Syntrophobacteria</taxon>
        <taxon>Syntrophobacterales</taxon>
        <taxon>Syntrophobacteraceae</taxon>
        <taxon>Desulforhabdus</taxon>
    </lineage>
</organism>
<accession>A0A9W6CXA7</accession>
<feature type="compositionally biased region" description="Polar residues" evidence="4">
    <location>
        <begin position="96"/>
        <end position="111"/>
    </location>
</feature>
<sequence>MGPNYVEPKMEVPEKFSEVSQGEAAPEPVDLSRWWTIFKDPRLDGLIEQAIQSNKDLKVAEARVREARAFRGVVAADAYPQITASGSYTRIRRSENQSPSASAFQAGNTGGNNEQDLFDAGFDASWEIDIFGGIRRSVEAAEADIGASEENLHDVLVSLLAEVARNYIQLRGDQLRIAIASENIDSQRKTLELTQERFAAGLSSQLDVTQARAQLAVTESEIPRLESSARQAIHQIGVLLGREPGALLDELLTEAPVPTGPPEVPVGLPSELLRRRPDVRKAERELAAATARIGVATADLFPKFFLTGSVGQQSVNFSDIALPESRFWSFGPTISWPVFSGGRIRANIRVENARQEQAAERYEQTVLNALKDVEDALVAYAKEQKTRRFLKESVDATRLAVDISNELYSGGLVDFLNVLVNERSLFQTQDSLAQSEQIVSSNLVALFKALGGGWDVSMY</sequence>
<keyword evidence="6" id="KW-1185">Reference proteome</keyword>
<name>A0A9W6CXA7_9BACT</name>
<dbReference type="NCBIfam" id="TIGR01845">
    <property type="entry name" value="outer_NodT"/>
    <property type="match status" value="1"/>
</dbReference>
<evidence type="ECO:0000256" key="2">
    <source>
        <dbReference type="RuleBase" id="RU362097"/>
    </source>
</evidence>
<evidence type="ECO:0000256" key="3">
    <source>
        <dbReference type="SAM" id="Coils"/>
    </source>
</evidence>
<dbReference type="SUPFAM" id="SSF56954">
    <property type="entry name" value="Outer membrane efflux proteins (OEP)"/>
    <property type="match status" value="1"/>
</dbReference>
<dbReference type="GO" id="GO:0005886">
    <property type="term" value="C:plasma membrane"/>
    <property type="evidence" value="ECO:0007669"/>
    <property type="project" value="UniProtKB-SubCell"/>
</dbReference>
<keyword evidence="2" id="KW-0812">Transmembrane</keyword>
<feature type="region of interest" description="Disordered" evidence="4">
    <location>
        <begin position="1"/>
        <end position="24"/>
    </location>
</feature>
<keyword evidence="2" id="KW-0472">Membrane</keyword>
<comment type="subcellular location">
    <subcellularLocation>
        <location evidence="2">Cell membrane</location>
        <topology evidence="2">Lipid-anchor</topology>
    </subcellularLocation>
</comment>
<feature type="coiled-coil region" evidence="3">
    <location>
        <begin position="345"/>
        <end position="372"/>
    </location>
</feature>
<keyword evidence="2" id="KW-1134">Transmembrane beta strand</keyword>
<dbReference type="Proteomes" id="UP001144372">
    <property type="component" value="Unassembled WGS sequence"/>
</dbReference>
<dbReference type="EMBL" id="BSDR01000001">
    <property type="protein sequence ID" value="GLI34319.1"/>
    <property type="molecule type" value="Genomic_DNA"/>
</dbReference>
<evidence type="ECO:0000313" key="5">
    <source>
        <dbReference type="EMBL" id="GLI34319.1"/>
    </source>
</evidence>
<dbReference type="Gene3D" id="1.20.1600.10">
    <property type="entry name" value="Outer membrane efflux proteins (OEP)"/>
    <property type="match status" value="1"/>
</dbReference>
<dbReference type="Pfam" id="PF02321">
    <property type="entry name" value="OEP"/>
    <property type="match status" value="2"/>
</dbReference>
<feature type="region of interest" description="Disordered" evidence="4">
    <location>
        <begin position="90"/>
        <end position="111"/>
    </location>
</feature>
<dbReference type="InterPro" id="IPR010131">
    <property type="entry name" value="MdtP/NodT-like"/>
</dbReference>
<comment type="similarity">
    <text evidence="1 2">Belongs to the outer membrane factor (OMF) (TC 1.B.17) family.</text>
</comment>
<evidence type="ECO:0000256" key="1">
    <source>
        <dbReference type="ARBA" id="ARBA00007613"/>
    </source>
</evidence>